<keyword evidence="3" id="KW-1003">Cell membrane</keyword>
<feature type="compositionally biased region" description="Basic and acidic residues" evidence="8">
    <location>
        <begin position="546"/>
        <end position="562"/>
    </location>
</feature>
<organism evidence="10 11">
    <name type="scientific">Sporothrix curviconia</name>
    <dbReference type="NCBI Taxonomy" id="1260050"/>
    <lineage>
        <taxon>Eukaryota</taxon>
        <taxon>Fungi</taxon>
        <taxon>Dikarya</taxon>
        <taxon>Ascomycota</taxon>
        <taxon>Pezizomycotina</taxon>
        <taxon>Sordariomycetes</taxon>
        <taxon>Sordariomycetidae</taxon>
        <taxon>Ophiostomatales</taxon>
        <taxon>Ophiostomataceae</taxon>
        <taxon>Sporothrix</taxon>
    </lineage>
</organism>
<feature type="transmembrane region" description="Helical" evidence="9">
    <location>
        <begin position="392"/>
        <end position="411"/>
    </location>
</feature>
<accession>A0ABP0AJX4</accession>
<evidence type="ECO:0000256" key="8">
    <source>
        <dbReference type="SAM" id="MobiDB-lite"/>
    </source>
</evidence>
<keyword evidence="11" id="KW-1185">Reference proteome</keyword>
<keyword evidence="5 9" id="KW-1133">Transmembrane helix</keyword>
<evidence type="ECO:0000256" key="7">
    <source>
        <dbReference type="ARBA" id="ARBA00023136"/>
    </source>
</evidence>
<feature type="region of interest" description="Disordered" evidence="8">
    <location>
        <begin position="18"/>
        <end position="43"/>
    </location>
</feature>
<feature type="region of interest" description="Disordered" evidence="8">
    <location>
        <begin position="534"/>
        <end position="562"/>
    </location>
</feature>
<evidence type="ECO:0000313" key="11">
    <source>
        <dbReference type="Proteomes" id="UP001642405"/>
    </source>
</evidence>
<keyword evidence="4 9" id="KW-0812">Transmembrane</keyword>
<name>A0ABP0AJX4_9PEZI</name>
<evidence type="ECO:0000256" key="2">
    <source>
        <dbReference type="ARBA" id="ARBA00022448"/>
    </source>
</evidence>
<sequence>MADEVNFSVISGISVVSSPAPAAAEKHDTPADETTTLDATPAAKPAAVTIVDGAETSKTFPETTVETVASSASISSAEPSAKLPVHISTVPKSSTQFSTDSTATGGAPSGFKTLKEKNRQRTTFGIDNYISGPRDISKHSKWPLFLQMHGSILPRLIVPLLILGAWTTAITCITKFTSVKLGISNTILTITGFVVGLSLSFRSSTAYERYSEGRRYWAQLIFVSNNLARVFWYHAKTRDDHKDRDILAKLTAMKLVVAFAVALKHKLRFEPYTDYEDLAGFVDHLDTFAGQATRYDPGRRPDDGTRSVFKTIGESLGLSMAQSNPRKLIKRSQRPLGNLPLEIVNYLACFADELTNNWQLEKPHFTPLYNNITALNEILIGTDRVLTTPLPIAYAIAINQITWLYVFLLPFQLLNSLNWVTIPATLAAGYIILGLLFIGREVENPFGDDVNDLPLDTYCAQIAAEVDLVAAKPKPSVKDYIETLNNKILWPMSASGWNAWETRGQDELYAALRTKYETGCNGIDKGRGGAGAEMINIENNGNHTTSVRESEKSRPKTSEDAV</sequence>
<evidence type="ECO:0000256" key="4">
    <source>
        <dbReference type="ARBA" id="ARBA00022692"/>
    </source>
</evidence>
<proteinExistence type="predicted"/>
<evidence type="ECO:0000256" key="9">
    <source>
        <dbReference type="SAM" id="Phobius"/>
    </source>
</evidence>
<dbReference type="PANTHER" id="PTHR33281:SF19">
    <property type="entry name" value="VOLTAGE-DEPENDENT ANION CHANNEL-FORMING PROTEIN YNEE"/>
    <property type="match status" value="1"/>
</dbReference>
<feature type="transmembrane region" description="Helical" evidence="9">
    <location>
        <begin position="156"/>
        <end position="176"/>
    </location>
</feature>
<comment type="caution">
    <text evidence="10">The sequence shown here is derived from an EMBL/GenBank/DDBJ whole genome shotgun (WGS) entry which is preliminary data.</text>
</comment>
<feature type="compositionally biased region" description="Polar residues" evidence="8">
    <location>
        <begin position="93"/>
        <end position="104"/>
    </location>
</feature>
<feature type="transmembrane region" description="Helical" evidence="9">
    <location>
        <begin position="182"/>
        <end position="204"/>
    </location>
</feature>
<evidence type="ECO:0000256" key="5">
    <source>
        <dbReference type="ARBA" id="ARBA00022989"/>
    </source>
</evidence>
<feature type="region of interest" description="Disordered" evidence="8">
    <location>
        <begin position="93"/>
        <end position="112"/>
    </location>
</feature>
<dbReference type="PANTHER" id="PTHR33281">
    <property type="entry name" value="UPF0187 PROTEIN YNEE"/>
    <property type="match status" value="1"/>
</dbReference>
<gene>
    <name evidence="10" type="ORF">SCUCBS95973_000011</name>
</gene>
<dbReference type="Proteomes" id="UP001642405">
    <property type="component" value="Unassembled WGS sequence"/>
</dbReference>
<reference evidence="10 11" key="1">
    <citation type="submission" date="2024-01" db="EMBL/GenBank/DDBJ databases">
        <authorList>
            <person name="Allen C."/>
            <person name="Tagirdzhanova G."/>
        </authorList>
    </citation>
    <scope>NUCLEOTIDE SEQUENCE [LARGE SCALE GENOMIC DNA]</scope>
</reference>
<keyword evidence="7 9" id="KW-0472">Membrane</keyword>
<comment type="subcellular location">
    <subcellularLocation>
        <location evidence="1">Cell membrane</location>
        <topology evidence="1">Multi-pass membrane protein</topology>
    </subcellularLocation>
</comment>
<keyword evidence="2" id="KW-0813">Transport</keyword>
<keyword evidence="6" id="KW-0406">Ion transport</keyword>
<protein>
    <submittedName>
        <fullName evidence="10">Uncharacterized protein</fullName>
    </submittedName>
</protein>
<evidence type="ECO:0000313" key="10">
    <source>
        <dbReference type="EMBL" id="CAK7208167.1"/>
    </source>
</evidence>
<dbReference type="InterPro" id="IPR044669">
    <property type="entry name" value="YneE/VCCN1/2-like"/>
</dbReference>
<evidence type="ECO:0000256" key="6">
    <source>
        <dbReference type="ARBA" id="ARBA00023065"/>
    </source>
</evidence>
<evidence type="ECO:0000256" key="3">
    <source>
        <dbReference type="ARBA" id="ARBA00022475"/>
    </source>
</evidence>
<feature type="transmembrane region" description="Helical" evidence="9">
    <location>
        <begin position="216"/>
        <end position="234"/>
    </location>
</feature>
<feature type="transmembrane region" description="Helical" evidence="9">
    <location>
        <begin position="417"/>
        <end position="438"/>
    </location>
</feature>
<dbReference type="Pfam" id="PF25539">
    <property type="entry name" value="Bestrophin_2"/>
    <property type="match status" value="1"/>
</dbReference>
<evidence type="ECO:0000256" key="1">
    <source>
        <dbReference type="ARBA" id="ARBA00004651"/>
    </source>
</evidence>
<dbReference type="EMBL" id="CAWUHB010000001">
    <property type="protein sequence ID" value="CAK7208167.1"/>
    <property type="molecule type" value="Genomic_DNA"/>
</dbReference>